<keyword evidence="1" id="KW-0472">Membrane</keyword>
<feature type="transmembrane region" description="Helical" evidence="1">
    <location>
        <begin position="750"/>
        <end position="775"/>
    </location>
</feature>
<dbReference type="OrthoDB" id="418655at2759"/>
<dbReference type="Proteomes" id="UP000186817">
    <property type="component" value="Unassembled WGS sequence"/>
</dbReference>
<feature type="transmembrane region" description="Helical" evidence="1">
    <location>
        <begin position="156"/>
        <end position="185"/>
    </location>
</feature>
<proteinExistence type="predicted"/>
<keyword evidence="1" id="KW-0812">Transmembrane</keyword>
<feature type="transmembrane region" description="Helical" evidence="1">
    <location>
        <begin position="625"/>
        <end position="648"/>
    </location>
</feature>
<dbReference type="PANTHER" id="PTHR10422">
    <property type="entry name" value="CYTOCHROME C OXIDASE SUBUNIT 1"/>
    <property type="match status" value="1"/>
</dbReference>
<feature type="transmembrane region" description="Helical" evidence="1">
    <location>
        <begin position="593"/>
        <end position="613"/>
    </location>
</feature>
<dbReference type="GO" id="GO:0016020">
    <property type="term" value="C:membrane"/>
    <property type="evidence" value="ECO:0007669"/>
    <property type="project" value="InterPro"/>
</dbReference>
<comment type="caution">
    <text evidence="3">The sequence shown here is derived from an EMBL/GenBank/DDBJ whole genome shotgun (WGS) entry which is preliminary data.</text>
</comment>
<dbReference type="SUPFAM" id="SSF81442">
    <property type="entry name" value="Cytochrome c oxidase subunit I-like"/>
    <property type="match status" value="1"/>
</dbReference>
<dbReference type="Pfam" id="PF22085">
    <property type="entry name" value="NorB_cytochrome_c-like"/>
    <property type="match status" value="1"/>
</dbReference>
<keyword evidence="1" id="KW-1133">Transmembrane helix</keyword>
<dbReference type="PANTHER" id="PTHR10422:SF38">
    <property type="entry name" value="CYTOCHROME B SUBUNIT OF NITRIC OXIDE REDUCTASE"/>
    <property type="match status" value="1"/>
</dbReference>
<reference evidence="3 4" key="1">
    <citation type="submission" date="2016-02" db="EMBL/GenBank/DDBJ databases">
        <title>Genome analysis of coral dinoflagellate symbionts highlights evolutionary adaptations to a symbiotic lifestyle.</title>
        <authorList>
            <person name="Aranda M."/>
            <person name="Li Y."/>
            <person name="Liew Y.J."/>
            <person name="Baumgarten S."/>
            <person name="Simakov O."/>
            <person name="Wilson M."/>
            <person name="Piel J."/>
            <person name="Ashoor H."/>
            <person name="Bougouffa S."/>
            <person name="Bajic V.B."/>
            <person name="Ryu T."/>
            <person name="Ravasi T."/>
            <person name="Bayer T."/>
            <person name="Micklem G."/>
            <person name="Kim H."/>
            <person name="Bhak J."/>
            <person name="Lajeunesse T.C."/>
            <person name="Voolstra C.R."/>
        </authorList>
    </citation>
    <scope>NUCLEOTIDE SEQUENCE [LARGE SCALE GENOMIC DNA]</scope>
    <source>
        <strain evidence="3 4">CCMP2467</strain>
    </source>
</reference>
<feature type="transmembrane region" description="Helical" evidence="1">
    <location>
        <begin position="815"/>
        <end position="843"/>
    </location>
</feature>
<dbReference type="EMBL" id="LSRX01000586">
    <property type="protein sequence ID" value="OLP93334.1"/>
    <property type="molecule type" value="Genomic_DNA"/>
</dbReference>
<dbReference type="AlphaFoldDB" id="A0A1Q9DDP4"/>
<feature type="transmembrane region" description="Helical" evidence="1">
    <location>
        <begin position="990"/>
        <end position="1011"/>
    </location>
</feature>
<name>A0A1Q9DDP4_SYMMI</name>
<feature type="transmembrane region" description="Helical" evidence="1">
    <location>
        <begin position="712"/>
        <end position="730"/>
    </location>
</feature>
<dbReference type="InterPro" id="IPR054309">
    <property type="entry name" value="NorB_cytochrome_c-like"/>
</dbReference>
<feature type="transmembrane region" description="Helical" evidence="1">
    <location>
        <begin position="191"/>
        <end position="208"/>
    </location>
</feature>
<feature type="transmembrane region" description="Helical" evidence="1">
    <location>
        <begin position="782"/>
        <end position="803"/>
    </location>
</feature>
<accession>A0A1Q9DDP4</accession>
<dbReference type="InterPro" id="IPR036927">
    <property type="entry name" value="Cyt_c_oxase-like_su1_sf"/>
</dbReference>
<evidence type="ECO:0000313" key="3">
    <source>
        <dbReference type="EMBL" id="OLP93334.1"/>
    </source>
</evidence>
<keyword evidence="4" id="KW-1185">Reference proteome</keyword>
<feature type="transmembrane region" description="Helical" evidence="1">
    <location>
        <begin position="543"/>
        <end position="566"/>
    </location>
</feature>
<dbReference type="GO" id="GO:0020037">
    <property type="term" value="F:heme binding"/>
    <property type="evidence" value="ECO:0007669"/>
    <property type="project" value="InterPro"/>
</dbReference>
<dbReference type="Gene3D" id="1.20.210.10">
    <property type="entry name" value="Cytochrome c oxidase-like, subunit I domain"/>
    <property type="match status" value="1"/>
</dbReference>
<feature type="transmembrane region" description="Helical" evidence="1">
    <location>
        <begin position="864"/>
        <end position="884"/>
    </location>
</feature>
<evidence type="ECO:0000256" key="1">
    <source>
        <dbReference type="SAM" id="Phobius"/>
    </source>
</evidence>
<dbReference type="GO" id="GO:0004129">
    <property type="term" value="F:cytochrome-c oxidase activity"/>
    <property type="evidence" value="ECO:0007669"/>
    <property type="project" value="InterPro"/>
</dbReference>
<organism evidence="3 4">
    <name type="scientific">Symbiodinium microadriaticum</name>
    <name type="common">Dinoflagellate</name>
    <name type="synonym">Zooxanthella microadriatica</name>
    <dbReference type="NCBI Taxonomy" id="2951"/>
    <lineage>
        <taxon>Eukaryota</taxon>
        <taxon>Sar</taxon>
        <taxon>Alveolata</taxon>
        <taxon>Dinophyceae</taxon>
        <taxon>Suessiales</taxon>
        <taxon>Symbiodiniaceae</taxon>
        <taxon>Symbiodinium</taxon>
    </lineage>
</organism>
<dbReference type="InterPro" id="IPR000883">
    <property type="entry name" value="Cyt_C_Oxase_1"/>
</dbReference>
<protein>
    <submittedName>
        <fullName evidence="3">Nitric oxide reductase subunit B</fullName>
    </submittedName>
</protein>
<feature type="transmembrane region" description="Helical" evidence="1">
    <location>
        <begin position="942"/>
        <end position="964"/>
    </location>
</feature>
<sequence length="1032" mass="115546">MPGSQEKAEENGHTLMKKVEEDEVIEDEFNIHSTVGLVSALLLSCLASTVSDSKDLKDFAEERDRRWELQDEGVSIFDVYQAMIFVSMSCNSVLTTVNFATASVTSDHASLCMFVKHRIRGNVLAIMTAIARLIAFQRVAKSDAPEFQRIMGEGRVGWCTGALPVVAMAAGVISYILVMLVQGYLVMHMKTFWFCVATITVCIIFWTSHEVWIIRAKRAVNHPELLKLTYTCECEDAAQGIKGLSRLARNMVGRSITLKPSKTASNLELEIPSYYGIRSGWMAVGVVFISGFSLMGFTGKIIYDNAPPIPTFRLEGDHGAVLWTSEDVLEGQQIWQSIGGQQMGSVWGHGALQAPDWSADWLHREAAMTLELMGSDKASYIQHVRKNTYDPETNEVRIGHERAKVLRRLTRFYVALFTGASESPEVEDLPKLRKLFQVKDVALYSEEKAEKLAGFVFWSAWACVTERPGESHTYTNNWPQERLVGNTVSPEVIVWSLASLALLVFGIGALAWVRSVHHSEQGQLPDPLKDFVVTPSMASMVKWVYIVFFLSGFQICLGVYTIHLTIEGNMGYPNWLTQHITYTVARTWHTQSAVFAIATSFLAAGLFLAPAIGGRKEDPPLQKPLCNFLFLCLLVIVGGSMAGQVAAITQSFESLLMSQWFGHQGYEYVELGRFYQYFLLVGLLLWLLLMVNAIHPALRVSSFSSQDARGKWHLVVTITCAAVLISFFWASGLMYNARSNLAVMDYWRFWIVHMWVEGIFEVFITVVVAQVFVMLGVLDPSAAAGVTLFTSGTFLFGGIPGMYHHNYFAGTPSMIMAVGACFSCLEVCPLALMGMEASEYIALEKAAKRPESSWLMKYKPIIDCFIYVAFWNLVGAGFLGFIINPPISQYYMIGGYLTLSHSHGALWGVYGVLAIALSLLVLRLSDIKAQWDTRWLDRGLKFMNVGMMLQIFLSIFPVGIYQFWLSVNNDYWYARSENFHGDSTVQWMKLARSLGDAIFAFAMLMVLWFVWKDFLRRAFGVRSASAGEPLLK</sequence>
<evidence type="ECO:0000259" key="2">
    <source>
        <dbReference type="Pfam" id="PF22085"/>
    </source>
</evidence>
<feature type="transmembrane region" description="Helical" evidence="1">
    <location>
        <begin position="904"/>
        <end position="922"/>
    </location>
</feature>
<evidence type="ECO:0000313" key="4">
    <source>
        <dbReference type="Proteomes" id="UP000186817"/>
    </source>
</evidence>
<feature type="transmembrane region" description="Helical" evidence="1">
    <location>
        <begin position="119"/>
        <end position="135"/>
    </location>
</feature>
<feature type="transmembrane region" description="Helical" evidence="1">
    <location>
        <begin position="492"/>
        <end position="513"/>
    </location>
</feature>
<feature type="domain" description="Nitric oxide reductase subunit B cytochrome c-like" evidence="2">
    <location>
        <begin position="317"/>
        <end position="480"/>
    </location>
</feature>
<feature type="transmembrane region" description="Helical" evidence="1">
    <location>
        <begin position="674"/>
        <end position="691"/>
    </location>
</feature>
<gene>
    <name evidence="3" type="primary">norB</name>
    <name evidence="3" type="ORF">AK812_SmicGene24775</name>
</gene>
<dbReference type="Pfam" id="PF00115">
    <property type="entry name" value="COX1"/>
    <property type="match status" value="1"/>
</dbReference>
<feature type="transmembrane region" description="Helical" evidence="1">
    <location>
        <begin position="281"/>
        <end position="303"/>
    </location>
</feature>
<dbReference type="GO" id="GO:0009060">
    <property type="term" value="P:aerobic respiration"/>
    <property type="evidence" value="ECO:0007669"/>
    <property type="project" value="InterPro"/>
</dbReference>